<evidence type="ECO:0000313" key="15">
    <source>
        <dbReference type="Proteomes" id="UP000215086"/>
    </source>
</evidence>
<dbReference type="OrthoDB" id="9789797at2"/>
<dbReference type="PANTHER" id="PTHR42724">
    <property type="entry name" value="TETRAACYLDISACCHARIDE 4'-KINASE"/>
    <property type="match status" value="1"/>
</dbReference>
<dbReference type="Pfam" id="PF02606">
    <property type="entry name" value="LpxK"/>
    <property type="match status" value="1"/>
</dbReference>
<dbReference type="RefSeq" id="WP_095413875.1">
    <property type="nucleotide sequence ID" value="NZ_CP018477.1"/>
</dbReference>
<dbReference type="Proteomes" id="UP000215086">
    <property type="component" value="Chromosome"/>
</dbReference>
<evidence type="ECO:0000256" key="13">
    <source>
        <dbReference type="HAMAP-Rule" id="MF_00409"/>
    </source>
</evidence>
<keyword evidence="6 13" id="KW-0441">Lipid A biosynthesis</keyword>
<dbReference type="InterPro" id="IPR003758">
    <property type="entry name" value="LpxK"/>
</dbReference>
<dbReference type="HAMAP" id="MF_00409">
    <property type="entry name" value="LpxK"/>
    <property type="match status" value="1"/>
</dbReference>
<name>A0A286RB44_9BACT</name>
<dbReference type="GO" id="GO:0005524">
    <property type="term" value="F:ATP binding"/>
    <property type="evidence" value="ECO:0007669"/>
    <property type="project" value="UniProtKB-UniRule"/>
</dbReference>
<evidence type="ECO:0000256" key="4">
    <source>
        <dbReference type="ARBA" id="ARBA00016436"/>
    </source>
</evidence>
<dbReference type="GO" id="GO:0005886">
    <property type="term" value="C:plasma membrane"/>
    <property type="evidence" value="ECO:0007669"/>
    <property type="project" value="TreeGrafter"/>
</dbReference>
<comment type="catalytic activity">
    <reaction evidence="13">
        <text>a lipid A disaccharide + ATP = a lipid IVA + ADP + H(+)</text>
        <dbReference type="Rhea" id="RHEA:67840"/>
        <dbReference type="ChEBI" id="CHEBI:15378"/>
        <dbReference type="ChEBI" id="CHEBI:30616"/>
        <dbReference type="ChEBI" id="CHEBI:176343"/>
        <dbReference type="ChEBI" id="CHEBI:176425"/>
        <dbReference type="ChEBI" id="CHEBI:456216"/>
        <dbReference type="EC" id="2.7.1.130"/>
    </reaction>
</comment>
<keyword evidence="7 13" id="KW-0808">Transferase</keyword>
<accession>A0A286RB44</accession>
<dbReference type="EC" id="2.7.1.130" evidence="3 13"/>
<evidence type="ECO:0000256" key="6">
    <source>
        <dbReference type="ARBA" id="ARBA00022556"/>
    </source>
</evidence>
<dbReference type="PANTHER" id="PTHR42724:SF1">
    <property type="entry name" value="TETRAACYLDISACCHARIDE 4'-KINASE, MITOCHONDRIAL-RELATED"/>
    <property type="match status" value="1"/>
</dbReference>
<dbReference type="GO" id="GO:0009244">
    <property type="term" value="P:lipopolysaccharide core region biosynthetic process"/>
    <property type="evidence" value="ECO:0007669"/>
    <property type="project" value="TreeGrafter"/>
</dbReference>
<evidence type="ECO:0000256" key="10">
    <source>
        <dbReference type="ARBA" id="ARBA00022840"/>
    </source>
</evidence>
<dbReference type="AlphaFoldDB" id="A0A286RB44"/>
<comment type="similarity">
    <text evidence="13">Belongs to the LpxK family.</text>
</comment>
<evidence type="ECO:0000256" key="7">
    <source>
        <dbReference type="ARBA" id="ARBA00022679"/>
    </source>
</evidence>
<dbReference type="InterPro" id="IPR027417">
    <property type="entry name" value="P-loop_NTPase"/>
</dbReference>
<dbReference type="KEGG" id="ttf:THTE_0588"/>
<evidence type="ECO:0000256" key="2">
    <source>
        <dbReference type="ARBA" id="ARBA00004870"/>
    </source>
</evidence>
<dbReference type="SUPFAM" id="SSF52540">
    <property type="entry name" value="P-loop containing nucleoside triphosphate hydrolases"/>
    <property type="match status" value="1"/>
</dbReference>
<dbReference type="UniPathway" id="UPA00359">
    <property type="reaction ID" value="UER00482"/>
</dbReference>
<evidence type="ECO:0000256" key="9">
    <source>
        <dbReference type="ARBA" id="ARBA00022777"/>
    </source>
</evidence>
<gene>
    <name evidence="13" type="primary">lpxK</name>
    <name evidence="14" type="ORF">THTE_0588</name>
</gene>
<dbReference type="GO" id="GO:0009245">
    <property type="term" value="P:lipid A biosynthetic process"/>
    <property type="evidence" value="ECO:0007669"/>
    <property type="project" value="UniProtKB-UniRule"/>
</dbReference>
<dbReference type="EMBL" id="CP018477">
    <property type="protein sequence ID" value="ASV73190.1"/>
    <property type="molecule type" value="Genomic_DNA"/>
</dbReference>
<dbReference type="NCBIfam" id="TIGR00682">
    <property type="entry name" value="lpxK"/>
    <property type="match status" value="1"/>
</dbReference>
<keyword evidence="10 13" id="KW-0067">ATP-binding</keyword>
<sequence>MQFFSIENYLRIISGQDRTPRAALLRVGLWPAGALYAAAMVLRNKAYDWRWLRTEQVEVPVISVGNLTLGGTGKTPFVAWLARWFRRHGVRVSIVSRGYGAEEGSRNDEAKALEWALPDVPHLQNPDRVAAARTAITELETELILLDDAFQHRRIARDLDIVLLDALQPFGFGHVVPRGLLREPLRGIRRAQIVILSRADLVSQDLREEIRQRVAKLHPSAIWAEIRQQPTAWVNAAGDAQTLESFHPDKVLAFCGIGNPEAFRRTLERLQFTLDPGAVRVFPDHHPYTREDVGDLTRWAEQMQAKAVVCTEKDLVKIGLTHLGKIPLWALRIEVAFISGLSDVEAALQPLVERVIRNRESR</sequence>
<evidence type="ECO:0000256" key="12">
    <source>
        <dbReference type="ARBA" id="ARBA00029757"/>
    </source>
</evidence>
<evidence type="ECO:0000256" key="1">
    <source>
        <dbReference type="ARBA" id="ARBA00002274"/>
    </source>
</evidence>
<keyword evidence="11 13" id="KW-0443">Lipid metabolism</keyword>
<keyword evidence="8 13" id="KW-0547">Nucleotide-binding</keyword>
<evidence type="ECO:0000256" key="8">
    <source>
        <dbReference type="ARBA" id="ARBA00022741"/>
    </source>
</evidence>
<feature type="binding site" evidence="13">
    <location>
        <begin position="68"/>
        <end position="75"/>
    </location>
    <ligand>
        <name>ATP</name>
        <dbReference type="ChEBI" id="CHEBI:30616"/>
    </ligand>
</feature>
<comment type="function">
    <text evidence="1 13">Transfers the gamma-phosphate of ATP to the 4'-position of a tetraacyldisaccharide 1-phosphate intermediate (termed DS-1-P) to form tetraacyldisaccharide 1,4'-bis-phosphate (lipid IVA).</text>
</comment>
<evidence type="ECO:0000313" key="14">
    <source>
        <dbReference type="EMBL" id="ASV73190.1"/>
    </source>
</evidence>
<dbReference type="GO" id="GO:0009029">
    <property type="term" value="F:lipid-A 4'-kinase activity"/>
    <property type="evidence" value="ECO:0007669"/>
    <property type="project" value="UniProtKB-UniRule"/>
</dbReference>
<keyword evidence="5 13" id="KW-0444">Lipid biosynthesis</keyword>
<evidence type="ECO:0000256" key="11">
    <source>
        <dbReference type="ARBA" id="ARBA00023098"/>
    </source>
</evidence>
<evidence type="ECO:0000256" key="5">
    <source>
        <dbReference type="ARBA" id="ARBA00022516"/>
    </source>
</evidence>
<protein>
    <recommendedName>
        <fullName evidence="4 13">Tetraacyldisaccharide 4'-kinase</fullName>
        <ecNumber evidence="3 13">2.7.1.130</ecNumber>
    </recommendedName>
    <alternativeName>
        <fullName evidence="12 13">Lipid A 4'-kinase</fullName>
    </alternativeName>
</protein>
<evidence type="ECO:0000256" key="3">
    <source>
        <dbReference type="ARBA" id="ARBA00012071"/>
    </source>
</evidence>
<keyword evidence="15" id="KW-1185">Reference proteome</keyword>
<organism evidence="14 15">
    <name type="scientific">Thermogutta terrifontis</name>
    <dbReference type="NCBI Taxonomy" id="1331910"/>
    <lineage>
        <taxon>Bacteria</taxon>
        <taxon>Pseudomonadati</taxon>
        <taxon>Planctomycetota</taxon>
        <taxon>Planctomycetia</taxon>
        <taxon>Pirellulales</taxon>
        <taxon>Thermoguttaceae</taxon>
        <taxon>Thermogutta</taxon>
    </lineage>
</organism>
<reference evidence="14 15" key="1">
    <citation type="journal article" name="Front. Microbiol.">
        <title>Sugar Metabolism of the First Thermophilic Planctomycete Thermogutta terrifontis: Comparative Genomic and Transcriptomic Approaches.</title>
        <authorList>
            <person name="Elcheninov A.G."/>
            <person name="Menzel P."/>
            <person name="Gudbergsdottir S.R."/>
            <person name="Slesarev A.I."/>
            <person name="Kadnikov V.V."/>
            <person name="Krogh A."/>
            <person name="Bonch-Osmolovskaya E.A."/>
            <person name="Peng X."/>
            <person name="Kublanov I.V."/>
        </authorList>
    </citation>
    <scope>NUCLEOTIDE SEQUENCE [LARGE SCALE GENOMIC DNA]</scope>
    <source>
        <strain evidence="14 15">R1</strain>
    </source>
</reference>
<proteinExistence type="inferred from homology"/>
<comment type="pathway">
    <text evidence="2 13">Glycolipid biosynthesis; lipid IV(A) biosynthesis; lipid IV(A) from (3R)-3-hydroxytetradecanoyl-[acyl-carrier-protein] and UDP-N-acetyl-alpha-D-glucosamine: step 6/6.</text>
</comment>
<keyword evidence="9 13" id="KW-0418">Kinase</keyword>